<evidence type="ECO:0000313" key="1">
    <source>
        <dbReference type="EMBL" id="KAI3712952.1"/>
    </source>
</evidence>
<dbReference type="Proteomes" id="UP001056120">
    <property type="component" value="Linkage Group LG24"/>
</dbReference>
<proteinExistence type="predicted"/>
<reference evidence="2" key="1">
    <citation type="journal article" date="2022" name="Mol. Ecol. Resour.">
        <title>The genomes of chicory, endive, great burdock and yacon provide insights into Asteraceae palaeo-polyploidization history and plant inulin production.</title>
        <authorList>
            <person name="Fan W."/>
            <person name="Wang S."/>
            <person name="Wang H."/>
            <person name="Wang A."/>
            <person name="Jiang F."/>
            <person name="Liu H."/>
            <person name="Zhao H."/>
            <person name="Xu D."/>
            <person name="Zhang Y."/>
        </authorList>
    </citation>
    <scope>NUCLEOTIDE SEQUENCE [LARGE SCALE GENOMIC DNA]</scope>
    <source>
        <strain evidence="2">cv. Yunnan</strain>
    </source>
</reference>
<comment type="caution">
    <text evidence="1">The sequence shown here is derived from an EMBL/GenBank/DDBJ whole genome shotgun (WGS) entry which is preliminary data.</text>
</comment>
<gene>
    <name evidence="1" type="ORF">L1987_71522</name>
</gene>
<keyword evidence="2" id="KW-1185">Reference proteome</keyword>
<sequence>MTSSMEGVVFVEAKIQGCLLSEFLACPGYETQRLLYPEGFLWKESCIDHLFLAAQVTSFEGGGMVLTIAIWHKILDGSSMSTFLNDWAAIALGEVRPPPMFLATSIPYLDLGYIIPEIVINKAKTCVTKRFVFGAQKIALLKQSLLGLVKNPTKGELVTALLYKCAVTASPTKSGCFTNSSLIQLVNMNTRARMATPLSDDSLEIFVGYNQYQTIMRVNS</sequence>
<accession>A0ACB9AS23</accession>
<evidence type="ECO:0000313" key="2">
    <source>
        <dbReference type="Proteomes" id="UP001056120"/>
    </source>
</evidence>
<organism evidence="1 2">
    <name type="scientific">Smallanthus sonchifolius</name>
    <dbReference type="NCBI Taxonomy" id="185202"/>
    <lineage>
        <taxon>Eukaryota</taxon>
        <taxon>Viridiplantae</taxon>
        <taxon>Streptophyta</taxon>
        <taxon>Embryophyta</taxon>
        <taxon>Tracheophyta</taxon>
        <taxon>Spermatophyta</taxon>
        <taxon>Magnoliopsida</taxon>
        <taxon>eudicotyledons</taxon>
        <taxon>Gunneridae</taxon>
        <taxon>Pentapetalae</taxon>
        <taxon>asterids</taxon>
        <taxon>campanulids</taxon>
        <taxon>Asterales</taxon>
        <taxon>Asteraceae</taxon>
        <taxon>Asteroideae</taxon>
        <taxon>Heliantheae alliance</taxon>
        <taxon>Millerieae</taxon>
        <taxon>Smallanthus</taxon>
    </lineage>
</organism>
<reference evidence="1 2" key="2">
    <citation type="journal article" date="2022" name="Mol. Ecol. Resour.">
        <title>The genomes of chicory, endive, great burdock and yacon provide insights into Asteraceae paleo-polyploidization history and plant inulin production.</title>
        <authorList>
            <person name="Fan W."/>
            <person name="Wang S."/>
            <person name="Wang H."/>
            <person name="Wang A."/>
            <person name="Jiang F."/>
            <person name="Liu H."/>
            <person name="Zhao H."/>
            <person name="Xu D."/>
            <person name="Zhang Y."/>
        </authorList>
    </citation>
    <scope>NUCLEOTIDE SEQUENCE [LARGE SCALE GENOMIC DNA]</scope>
    <source>
        <strain evidence="2">cv. Yunnan</strain>
        <tissue evidence="1">Leaves</tissue>
    </source>
</reference>
<protein>
    <submittedName>
        <fullName evidence="1">Uncharacterized protein</fullName>
    </submittedName>
</protein>
<dbReference type="EMBL" id="CM042041">
    <property type="protein sequence ID" value="KAI3712952.1"/>
    <property type="molecule type" value="Genomic_DNA"/>
</dbReference>
<name>A0ACB9AS23_9ASTR</name>